<gene>
    <name evidence="2" type="ORF">C7450_1039</name>
</gene>
<organism evidence="2 3">
    <name type="scientific">Chelatococcus asaccharovorans</name>
    <dbReference type="NCBI Taxonomy" id="28210"/>
    <lineage>
        <taxon>Bacteria</taxon>
        <taxon>Pseudomonadati</taxon>
        <taxon>Pseudomonadota</taxon>
        <taxon>Alphaproteobacteria</taxon>
        <taxon>Hyphomicrobiales</taxon>
        <taxon>Chelatococcaceae</taxon>
        <taxon>Chelatococcus</taxon>
    </lineage>
</organism>
<protein>
    <submittedName>
        <fullName evidence="2">Uncharacterized protein</fullName>
    </submittedName>
</protein>
<evidence type="ECO:0000313" key="2">
    <source>
        <dbReference type="EMBL" id="PXW61494.1"/>
    </source>
</evidence>
<dbReference type="EMBL" id="QJJK01000003">
    <property type="protein sequence ID" value="PXW61494.1"/>
    <property type="molecule type" value="Genomic_DNA"/>
</dbReference>
<keyword evidence="1" id="KW-0812">Transmembrane</keyword>
<sequence>MSDLGGWEHVFGIKSVHLCAGFAGGIVRALINSHYTLAARISAAVVGGLTAGYGTPPAAQIVRRWLDLWGYPIGELEGSVGFLLGLVGMTVCEAVMRWARRWRDGLPER</sequence>
<dbReference type="AlphaFoldDB" id="A0A2V3UAE4"/>
<comment type="caution">
    <text evidence="2">The sequence shown here is derived from an EMBL/GenBank/DDBJ whole genome shotgun (WGS) entry which is preliminary data.</text>
</comment>
<keyword evidence="3" id="KW-1185">Reference proteome</keyword>
<accession>A0A2V3UAE4</accession>
<dbReference type="Proteomes" id="UP000248021">
    <property type="component" value="Unassembled WGS sequence"/>
</dbReference>
<evidence type="ECO:0000256" key="1">
    <source>
        <dbReference type="SAM" id="Phobius"/>
    </source>
</evidence>
<proteinExistence type="predicted"/>
<reference evidence="2 3" key="1">
    <citation type="submission" date="2018-05" db="EMBL/GenBank/DDBJ databases">
        <title>Genomic Encyclopedia of Type Strains, Phase IV (KMG-IV): sequencing the most valuable type-strain genomes for metagenomic binning, comparative biology and taxonomic classification.</title>
        <authorList>
            <person name="Goeker M."/>
        </authorList>
    </citation>
    <scope>NUCLEOTIDE SEQUENCE [LARGE SCALE GENOMIC DNA]</scope>
    <source>
        <strain evidence="2 3">DSM 6462</strain>
    </source>
</reference>
<feature type="transmembrane region" description="Helical" evidence="1">
    <location>
        <begin position="79"/>
        <end position="99"/>
    </location>
</feature>
<keyword evidence="1" id="KW-1133">Transmembrane helix</keyword>
<feature type="transmembrane region" description="Helical" evidence="1">
    <location>
        <begin position="12"/>
        <end position="31"/>
    </location>
</feature>
<feature type="transmembrane region" description="Helical" evidence="1">
    <location>
        <begin position="38"/>
        <end position="59"/>
    </location>
</feature>
<dbReference type="RefSeq" id="WP_110373807.1">
    <property type="nucleotide sequence ID" value="NZ_JAHBRY010000001.1"/>
</dbReference>
<dbReference type="OrthoDB" id="8162350at2"/>
<evidence type="ECO:0000313" key="3">
    <source>
        <dbReference type="Proteomes" id="UP000248021"/>
    </source>
</evidence>
<keyword evidence="1" id="KW-0472">Membrane</keyword>
<name>A0A2V3UAE4_9HYPH</name>